<dbReference type="GO" id="GO:0043171">
    <property type="term" value="P:peptide catabolic process"/>
    <property type="evidence" value="ECO:0007669"/>
    <property type="project" value="TreeGrafter"/>
</dbReference>
<dbReference type="Gene3D" id="2.60.40.1730">
    <property type="entry name" value="tricorn interacting facor f3 domain"/>
    <property type="match status" value="1"/>
</dbReference>
<dbReference type="SUPFAM" id="SSF63737">
    <property type="entry name" value="Leukotriene A4 hydrolase N-terminal domain"/>
    <property type="match status" value="1"/>
</dbReference>
<dbReference type="Proteomes" id="UP000663844">
    <property type="component" value="Unassembled WGS sequence"/>
</dbReference>
<gene>
    <name evidence="9" type="ORF">OXD698_LOCUS42849</name>
</gene>
<accession>A0A820DXS4</accession>
<dbReference type="PRINTS" id="PR00756">
    <property type="entry name" value="ALADIPTASE"/>
</dbReference>
<evidence type="ECO:0000256" key="6">
    <source>
        <dbReference type="ARBA" id="ARBA00022833"/>
    </source>
</evidence>
<dbReference type="AlphaFoldDB" id="A0A820DXS4"/>
<dbReference type="GO" id="GO:0005737">
    <property type="term" value="C:cytoplasm"/>
    <property type="evidence" value="ECO:0007669"/>
    <property type="project" value="TreeGrafter"/>
</dbReference>
<dbReference type="PANTHER" id="PTHR11533:SF174">
    <property type="entry name" value="PUROMYCIN-SENSITIVE AMINOPEPTIDASE-RELATED"/>
    <property type="match status" value="1"/>
</dbReference>
<evidence type="ECO:0000256" key="5">
    <source>
        <dbReference type="ARBA" id="ARBA00022801"/>
    </source>
</evidence>
<evidence type="ECO:0000256" key="1">
    <source>
        <dbReference type="ARBA" id="ARBA00001947"/>
    </source>
</evidence>
<evidence type="ECO:0000256" key="7">
    <source>
        <dbReference type="ARBA" id="ARBA00023049"/>
    </source>
</evidence>
<evidence type="ECO:0000256" key="3">
    <source>
        <dbReference type="ARBA" id="ARBA00022670"/>
    </source>
</evidence>
<protein>
    <recommendedName>
        <fullName evidence="8">Aminopeptidase N-like N-terminal domain-containing protein</fullName>
    </recommendedName>
</protein>
<comment type="caution">
    <text evidence="9">The sequence shown here is derived from an EMBL/GenBank/DDBJ whole genome shotgun (WGS) entry which is preliminary data.</text>
</comment>
<dbReference type="GO" id="GO:0042277">
    <property type="term" value="F:peptide binding"/>
    <property type="evidence" value="ECO:0007669"/>
    <property type="project" value="TreeGrafter"/>
</dbReference>
<dbReference type="GO" id="GO:0008270">
    <property type="term" value="F:zinc ion binding"/>
    <property type="evidence" value="ECO:0007669"/>
    <property type="project" value="TreeGrafter"/>
</dbReference>
<keyword evidence="5" id="KW-0378">Hydrolase</keyword>
<dbReference type="InterPro" id="IPR050344">
    <property type="entry name" value="Peptidase_M1_aminopeptidases"/>
</dbReference>
<evidence type="ECO:0000259" key="8">
    <source>
        <dbReference type="Pfam" id="PF17900"/>
    </source>
</evidence>
<dbReference type="GO" id="GO:0005615">
    <property type="term" value="C:extracellular space"/>
    <property type="evidence" value="ECO:0007669"/>
    <property type="project" value="TreeGrafter"/>
</dbReference>
<keyword evidence="7" id="KW-0482">Metalloprotease</keyword>
<dbReference type="GO" id="GO:0070006">
    <property type="term" value="F:metalloaminopeptidase activity"/>
    <property type="evidence" value="ECO:0007669"/>
    <property type="project" value="TreeGrafter"/>
</dbReference>
<name>A0A820DXS4_9BILA</name>
<keyword evidence="3" id="KW-0645">Protease</keyword>
<dbReference type="GO" id="GO:0016020">
    <property type="term" value="C:membrane"/>
    <property type="evidence" value="ECO:0007669"/>
    <property type="project" value="TreeGrafter"/>
</dbReference>
<keyword evidence="6" id="KW-0862">Zinc</keyword>
<evidence type="ECO:0000256" key="2">
    <source>
        <dbReference type="ARBA" id="ARBA00010136"/>
    </source>
</evidence>
<dbReference type="PANTHER" id="PTHR11533">
    <property type="entry name" value="PROTEASE M1 ZINC METALLOPROTEASE"/>
    <property type="match status" value="1"/>
</dbReference>
<feature type="domain" description="Aminopeptidase N-like N-terminal" evidence="8">
    <location>
        <begin position="4"/>
        <end position="163"/>
    </location>
</feature>
<dbReference type="EMBL" id="CAJOAZ010011612">
    <property type="protein sequence ID" value="CAF4239633.1"/>
    <property type="molecule type" value="Genomic_DNA"/>
</dbReference>
<comment type="cofactor">
    <cofactor evidence="1">
        <name>Zn(2+)</name>
        <dbReference type="ChEBI" id="CHEBI:29105"/>
    </cofactor>
</comment>
<dbReference type="GO" id="GO:0006508">
    <property type="term" value="P:proteolysis"/>
    <property type="evidence" value="ECO:0007669"/>
    <property type="project" value="UniProtKB-KW"/>
</dbReference>
<organism evidence="9 10">
    <name type="scientific">Adineta steineri</name>
    <dbReference type="NCBI Taxonomy" id="433720"/>
    <lineage>
        <taxon>Eukaryota</taxon>
        <taxon>Metazoa</taxon>
        <taxon>Spiralia</taxon>
        <taxon>Gnathifera</taxon>
        <taxon>Rotifera</taxon>
        <taxon>Eurotatoria</taxon>
        <taxon>Bdelloidea</taxon>
        <taxon>Adinetida</taxon>
        <taxon>Adinetidae</taxon>
        <taxon>Adineta</taxon>
    </lineage>
</organism>
<dbReference type="InterPro" id="IPR042097">
    <property type="entry name" value="Aminopeptidase_N-like_N_sf"/>
</dbReference>
<dbReference type="Pfam" id="PF17900">
    <property type="entry name" value="Peptidase_M1_N"/>
    <property type="match status" value="1"/>
</dbReference>
<reference evidence="9" key="1">
    <citation type="submission" date="2021-02" db="EMBL/GenBank/DDBJ databases">
        <authorList>
            <person name="Nowell W R."/>
        </authorList>
    </citation>
    <scope>NUCLEOTIDE SEQUENCE</scope>
</reference>
<keyword evidence="4" id="KW-0479">Metal-binding</keyword>
<proteinExistence type="inferred from homology"/>
<dbReference type="InterPro" id="IPR045357">
    <property type="entry name" value="Aminopeptidase_N-like_N"/>
</dbReference>
<sequence length="186" mass="21443">MILSVREPTDTVILYAADLQVDNAKIVSKSKDELNGKIELDEENERLKISFDKKLEKNDYQLSMKFAGDITNRMVGFYRNQYTTPDGTVRYGASTQFEPADCRRAFPCWDEPNFKATFDITLITPKDLRAISNMPIKSENEFAENKEWKVTKFDRTPIMSTYLVAFVIGEYDYVETKDSNGVSMRV</sequence>
<feature type="non-terminal residue" evidence="9">
    <location>
        <position position="186"/>
    </location>
</feature>
<evidence type="ECO:0000313" key="10">
    <source>
        <dbReference type="Proteomes" id="UP000663844"/>
    </source>
</evidence>
<comment type="similarity">
    <text evidence="2">Belongs to the peptidase M1 family.</text>
</comment>
<evidence type="ECO:0000313" key="9">
    <source>
        <dbReference type="EMBL" id="CAF4239633.1"/>
    </source>
</evidence>
<dbReference type="InterPro" id="IPR001930">
    <property type="entry name" value="Peptidase_M1"/>
</dbReference>
<dbReference type="FunFam" id="2.60.40.1730:FF:000002">
    <property type="entry name" value="Aminopeptidase"/>
    <property type="match status" value="1"/>
</dbReference>
<evidence type="ECO:0000256" key="4">
    <source>
        <dbReference type="ARBA" id="ARBA00022723"/>
    </source>
</evidence>